<dbReference type="OrthoDB" id="4360903at2759"/>
<dbReference type="PANTHER" id="PTHR37049:SF4">
    <property type="entry name" value="RHODANESE DOMAIN-CONTAINING PROTEIN"/>
    <property type="match status" value="1"/>
</dbReference>
<dbReference type="AlphaFoldDB" id="A0A9W9FU41"/>
<dbReference type="Proteomes" id="UP001149165">
    <property type="component" value="Unassembled WGS sequence"/>
</dbReference>
<proteinExistence type="predicted"/>
<gene>
    <name evidence="4" type="ORF">N7456_003094</name>
</gene>
<dbReference type="Pfam" id="PF03572">
    <property type="entry name" value="Peptidase_S41"/>
    <property type="match status" value="1"/>
</dbReference>
<dbReference type="PANTHER" id="PTHR37049">
    <property type="entry name" value="PEPTIDASE S41 FAMILY PROTEIN"/>
    <property type="match status" value="1"/>
</dbReference>
<dbReference type="Pfam" id="PF23658">
    <property type="entry name" value="PDZ_CPAF_rel"/>
    <property type="match status" value="1"/>
</dbReference>
<reference evidence="4" key="1">
    <citation type="submission" date="2022-11" db="EMBL/GenBank/DDBJ databases">
        <authorList>
            <person name="Petersen C."/>
        </authorList>
    </citation>
    <scope>NUCLEOTIDE SEQUENCE</scope>
    <source>
        <strain evidence="4">IBT 30069</strain>
    </source>
</reference>
<evidence type="ECO:0008006" key="6">
    <source>
        <dbReference type="Google" id="ProtNLM"/>
    </source>
</evidence>
<dbReference type="InterPro" id="IPR056186">
    <property type="entry name" value="PDZ_CPAF-rel"/>
</dbReference>
<accession>A0A9W9FU41</accession>
<name>A0A9W9FU41_9EURO</name>
<comment type="caution">
    <text evidence="4">The sequence shown here is derived from an EMBL/GenBank/DDBJ whole genome shotgun (WGS) entry which is preliminary data.</text>
</comment>
<dbReference type="InterPro" id="IPR052766">
    <property type="entry name" value="S41A_metabolite_peptidase"/>
</dbReference>
<evidence type="ECO:0000259" key="3">
    <source>
        <dbReference type="Pfam" id="PF23658"/>
    </source>
</evidence>
<dbReference type="InterPro" id="IPR005151">
    <property type="entry name" value="Tail-specific_protease"/>
</dbReference>
<evidence type="ECO:0000313" key="4">
    <source>
        <dbReference type="EMBL" id="KAJ5106419.1"/>
    </source>
</evidence>
<evidence type="ECO:0000259" key="2">
    <source>
        <dbReference type="Pfam" id="PF03572"/>
    </source>
</evidence>
<evidence type="ECO:0000313" key="5">
    <source>
        <dbReference type="Proteomes" id="UP001149165"/>
    </source>
</evidence>
<feature type="domain" description="CPAF-like PDZ" evidence="3">
    <location>
        <begin position="56"/>
        <end position="181"/>
    </location>
</feature>
<protein>
    <recommendedName>
        <fullName evidence="6">Tail specific protease domain-containing protein</fullName>
    </recommendedName>
</protein>
<dbReference type="EMBL" id="JAPQKH010000003">
    <property type="protein sequence ID" value="KAJ5106419.1"/>
    <property type="molecule type" value="Genomic_DNA"/>
</dbReference>
<dbReference type="GO" id="GO:0008236">
    <property type="term" value="F:serine-type peptidase activity"/>
    <property type="evidence" value="ECO:0007669"/>
    <property type="project" value="InterPro"/>
</dbReference>
<dbReference type="GO" id="GO:0006508">
    <property type="term" value="P:proteolysis"/>
    <property type="evidence" value="ECO:0007669"/>
    <property type="project" value="InterPro"/>
</dbReference>
<feature type="region of interest" description="Disordered" evidence="1">
    <location>
        <begin position="206"/>
        <end position="246"/>
    </location>
</feature>
<dbReference type="SUPFAM" id="SSF52096">
    <property type="entry name" value="ClpP/crotonase"/>
    <property type="match status" value="1"/>
</dbReference>
<reference evidence="4" key="2">
    <citation type="journal article" date="2023" name="IMA Fungus">
        <title>Comparative genomic study of the Penicillium genus elucidates a diverse pangenome and 15 lateral gene transfer events.</title>
        <authorList>
            <person name="Petersen C."/>
            <person name="Sorensen T."/>
            <person name="Nielsen M.R."/>
            <person name="Sondergaard T.E."/>
            <person name="Sorensen J.L."/>
            <person name="Fitzpatrick D.A."/>
            <person name="Frisvad J.C."/>
            <person name="Nielsen K.L."/>
        </authorList>
    </citation>
    <scope>NUCLEOTIDE SEQUENCE</scope>
    <source>
        <strain evidence="4">IBT 30069</strain>
    </source>
</reference>
<evidence type="ECO:0000256" key="1">
    <source>
        <dbReference type="SAM" id="MobiDB-lite"/>
    </source>
</evidence>
<keyword evidence="5" id="KW-1185">Reference proteome</keyword>
<sequence>MPAVDIFQGTDDIQEKAAGNGFSSHWEYDTALRDLVTSAYDGHWAWSLCSTEIFEFGNEVPLVSISSDGLALPEVYTFEDAAFASNNSGNVSPVVSINGQDVATYLEAVSLTEASQDRDALYNFVFYSNPISVGGAQTGEDGHWLGLFSSSESFWPGAYQTLHFKNGTSRVVDTNARYPGKWTYKSGQALLESKCLPESVSSVSPSSTSAIASTSAPSSSSATPSPTTSTASSQSTVRPVPSSYPKPFGKTDNNYLLSFFPETESLKDYGILAVPSFEVSTTEEVNQFEARGREFVNNATAKGKTKIIIDIQGNGGGTIATGQNLFRLFFPDVPVYSAVRVRSGKAFNLIGKSLSKEDVEGAPFDWSYEITPDQKDDFSSWEDFAGPHDILGVNSTSLFSYNFTQQSYPGGSPISGYGKIPLNPKNQGWAAEDIILLTDGICASTCTIFSELMKAQGVRTIAFGGRPIEGPMQGMGGIKGAAVLPLDGLNTLIEVAEYLIKNGTSPLSKEEIEIWSEFVPVATTQMPFKLSSASVNIFNAFSQTNDRVPRQYVYEAAECRRFYTYDNLVHQETTWASAADAMFNGGACVQGSMNATGSLFSKGPSSRDRLAAAIASHFSGH</sequence>
<feature type="compositionally biased region" description="Low complexity" evidence="1">
    <location>
        <begin position="206"/>
        <end position="237"/>
    </location>
</feature>
<dbReference type="Gene3D" id="3.90.226.10">
    <property type="entry name" value="2-enoyl-CoA Hydratase, Chain A, domain 1"/>
    <property type="match status" value="1"/>
</dbReference>
<dbReference type="InterPro" id="IPR029045">
    <property type="entry name" value="ClpP/crotonase-like_dom_sf"/>
</dbReference>
<organism evidence="4 5">
    <name type="scientific">Penicillium angulare</name>
    <dbReference type="NCBI Taxonomy" id="116970"/>
    <lineage>
        <taxon>Eukaryota</taxon>
        <taxon>Fungi</taxon>
        <taxon>Dikarya</taxon>
        <taxon>Ascomycota</taxon>
        <taxon>Pezizomycotina</taxon>
        <taxon>Eurotiomycetes</taxon>
        <taxon>Eurotiomycetidae</taxon>
        <taxon>Eurotiales</taxon>
        <taxon>Aspergillaceae</taxon>
        <taxon>Penicillium</taxon>
    </lineage>
</organism>
<feature type="domain" description="Tail specific protease" evidence="2">
    <location>
        <begin position="269"/>
        <end position="512"/>
    </location>
</feature>